<dbReference type="EMBL" id="ML976730">
    <property type="protein sequence ID" value="KAF1967641.1"/>
    <property type="molecule type" value="Genomic_DNA"/>
</dbReference>
<proteinExistence type="predicted"/>
<evidence type="ECO:0000313" key="2">
    <source>
        <dbReference type="Proteomes" id="UP000800036"/>
    </source>
</evidence>
<reference evidence="1" key="1">
    <citation type="journal article" date="2020" name="Stud. Mycol.">
        <title>101 Dothideomycetes genomes: a test case for predicting lifestyles and emergence of pathogens.</title>
        <authorList>
            <person name="Haridas S."/>
            <person name="Albert R."/>
            <person name="Binder M."/>
            <person name="Bloem J."/>
            <person name="Labutti K."/>
            <person name="Salamov A."/>
            <person name="Andreopoulos B."/>
            <person name="Baker S."/>
            <person name="Barry K."/>
            <person name="Bills G."/>
            <person name="Bluhm B."/>
            <person name="Cannon C."/>
            <person name="Castanera R."/>
            <person name="Culley D."/>
            <person name="Daum C."/>
            <person name="Ezra D."/>
            <person name="Gonzalez J."/>
            <person name="Henrissat B."/>
            <person name="Kuo A."/>
            <person name="Liang C."/>
            <person name="Lipzen A."/>
            <person name="Lutzoni F."/>
            <person name="Magnuson J."/>
            <person name="Mondo S."/>
            <person name="Nolan M."/>
            <person name="Ohm R."/>
            <person name="Pangilinan J."/>
            <person name="Park H.-J."/>
            <person name="Ramirez L."/>
            <person name="Alfaro M."/>
            <person name="Sun H."/>
            <person name="Tritt A."/>
            <person name="Yoshinaga Y."/>
            <person name="Zwiers L.-H."/>
            <person name="Turgeon B."/>
            <person name="Goodwin S."/>
            <person name="Spatafora J."/>
            <person name="Crous P."/>
            <person name="Grigoriev I."/>
        </authorList>
    </citation>
    <scope>NUCLEOTIDE SEQUENCE</scope>
    <source>
        <strain evidence="1">CBS 107.79</strain>
    </source>
</reference>
<gene>
    <name evidence="1" type="ORF">BU23DRAFT_288828</name>
</gene>
<protein>
    <submittedName>
        <fullName evidence="1">Uncharacterized protein</fullName>
    </submittedName>
</protein>
<dbReference type="Proteomes" id="UP000800036">
    <property type="component" value="Unassembled WGS sequence"/>
</dbReference>
<accession>A0A6A5URR2</accession>
<sequence>MFSYILVYEQSLESVREFVLTIHTHFPSTRRLTTHRDFPTSRSWNCSKPSSRRACLLWSVVTCRLCTEGCTPFPFTLCTVSVTTGACLTSGTAFSLYCNRSINYFVKRLPAREALALKAHDLLAVLESAFGPAGFLLSSLTT</sequence>
<dbReference type="AlphaFoldDB" id="A0A6A5URR2"/>
<name>A0A6A5URR2_9PLEO</name>
<keyword evidence="2" id="KW-1185">Reference proteome</keyword>
<evidence type="ECO:0000313" key="1">
    <source>
        <dbReference type="EMBL" id="KAF1967641.1"/>
    </source>
</evidence>
<organism evidence="1 2">
    <name type="scientific">Bimuria novae-zelandiae CBS 107.79</name>
    <dbReference type="NCBI Taxonomy" id="1447943"/>
    <lineage>
        <taxon>Eukaryota</taxon>
        <taxon>Fungi</taxon>
        <taxon>Dikarya</taxon>
        <taxon>Ascomycota</taxon>
        <taxon>Pezizomycotina</taxon>
        <taxon>Dothideomycetes</taxon>
        <taxon>Pleosporomycetidae</taxon>
        <taxon>Pleosporales</taxon>
        <taxon>Massarineae</taxon>
        <taxon>Didymosphaeriaceae</taxon>
        <taxon>Bimuria</taxon>
    </lineage>
</organism>